<dbReference type="InterPro" id="IPR000845">
    <property type="entry name" value="Nucleoside_phosphorylase_d"/>
</dbReference>
<dbReference type="Gene3D" id="3.40.50.1580">
    <property type="entry name" value="Nucleoside phosphorylase domain"/>
    <property type="match status" value="1"/>
</dbReference>
<dbReference type="PROSITE" id="PS01240">
    <property type="entry name" value="PNP_MTAP_2"/>
    <property type="match status" value="1"/>
</dbReference>
<sequence>MKKTFLAFIGGSGLYDLPGIENVEEIEIATPFGCPSDKITTGTIDGKPIAFLPRHGKGHRFLPSEVNYRANIYALKKLGVTHIVSVSAVGGLQEKTAPGTAVIPTQIIDKTTGQRQRTFFGNGVVGHVSFADPYCPELQSYIAKACEQEKVTTHFGGALVCIEGPRFSSRAESHSFKREEAMIIGMTAMPEAILAREAEIAYATLAFVTDYDCWREETEAVTVEAVIAVLNKNVEASKRIAKAIHKFLPKETSNPIFEAAKNSIMTNLSLIPQETKRNLDLLFGKYWK</sequence>
<dbReference type="GO" id="GO:0019509">
    <property type="term" value="P:L-methionine salvage from methylthioadenosine"/>
    <property type="evidence" value="ECO:0007669"/>
    <property type="project" value="UniProtKB-UniRule"/>
</dbReference>
<evidence type="ECO:0000259" key="5">
    <source>
        <dbReference type="Pfam" id="PF01048"/>
    </source>
</evidence>
<comment type="catalytic activity">
    <reaction evidence="4">
        <text>S-methyl-5'-thioadenosine + phosphate = 5-(methylsulfanyl)-alpha-D-ribose 1-phosphate + adenine</text>
        <dbReference type="Rhea" id="RHEA:11852"/>
        <dbReference type="ChEBI" id="CHEBI:16708"/>
        <dbReference type="ChEBI" id="CHEBI:17509"/>
        <dbReference type="ChEBI" id="CHEBI:43474"/>
        <dbReference type="ChEBI" id="CHEBI:58533"/>
        <dbReference type="EC" id="2.4.2.28"/>
    </reaction>
</comment>
<dbReference type="FunFam" id="3.40.50.1580:FF:000012">
    <property type="entry name" value="Probable 6-oxopurine nucleoside phosphorylase"/>
    <property type="match status" value="1"/>
</dbReference>
<dbReference type="EMBL" id="WFLM01000002">
    <property type="protein sequence ID" value="KAB8040056.1"/>
    <property type="molecule type" value="Genomic_DNA"/>
</dbReference>
<dbReference type="CDD" id="cd09010">
    <property type="entry name" value="MTAP_SsMTAPII_like_MTIP"/>
    <property type="match status" value="1"/>
</dbReference>
<dbReference type="GO" id="GO:0006166">
    <property type="term" value="P:purine ribonucleoside salvage"/>
    <property type="evidence" value="ECO:0007669"/>
    <property type="project" value="UniProtKB-KW"/>
</dbReference>
<organism evidence="6 7">
    <name type="scientific">Silvanigrella paludirubra</name>
    <dbReference type="NCBI Taxonomy" id="2499159"/>
    <lineage>
        <taxon>Bacteria</taxon>
        <taxon>Pseudomonadati</taxon>
        <taxon>Bdellovibrionota</taxon>
        <taxon>Oligoflexia</taxon>
        <taxon>Silvanigrellales</taxon>
        <taxon>Silvanigrellaceae</taxon>
        <taxon>Silvanigrella</taxon>
    </lineage>
</organism>
<keyword evidence="3 4" id="KW-0660">Purine salvage</keyword>
<accession>A0A6N6VYQ9</accession>
<comment type="caution">
    <text evidence="6">The sequence shown here is derived from an EMBL/GenBank/DDBJ whole genome shotgun (WGS) entry which is preliminary data.</text>
</comment>
<dbReference type="PANTHER" id="PTHR42679:SF2">
    <property type="entry name" value="S-METHYL-5'-THIOADENOSINE PHOSPHORYLASE"/>
    <property type="match status" value="1"/>
</dbReference>
<feature type="binding site" evidence="4">
    <location>
        <position position="186"/>
    </location>
    <ligand>
        <name>substrate</name>
    </ligand>
</feature>
<keyword evidence="7" id="KW-1185">Reference proteome</keyword>
<feature type="domain" description="Nucleoside phosphorylase" evidence="5">
    <location>
        <begin position="7"/>
        <end position="244"/>
    </location>
</feature>
<reference evidence="6 7" key="1">
    <citation type="submission" date="2019-10" db="EMBL/GenBank/DDBJ databases">
        <title>New species of Slilvanegrellaceae.</title>
        <authorList>
            <person name="Pitt A."/>
            <person name="Hahn M.W."/>
        </authorList>
    </citation>
    <scope>NUCLEOTIDE SEQUENCE [LARGE SCALE GENOMIC DNA]</scope>
    <source>
        <strain evidence="6 7">SP-Ram-0.45-NSY-1</strain>
    </source>
</reference>
<comment type="similarity">
    <text evidence="4">Belongs to the PNP/MTAP phosphorylase family. MTAP subfamily.</text>
</comment>
<evidence type="ECO:0000256" key="1">
    <source>
        <dbReference type="ARBA" id="ARBA00022676"/>
    </source>
</evidence>
<dbReference type="UniPathway" id="UPA00904">
    <property type="reaction ID" value="UER00873"/>
</dbReference>
<evidence type="ECO:0000313" key="7">
    <source>
        <dbReference type="Proteomes" id="UP000437748"/>
    </source>
</evidence>
<dbReference type="SUPFAM" id="SSF53167">
    <property type="entry name" value="Purine and uridine phosphorylases"/>
    <property type="match status" value="1"/>
</dbReference>
<dbReference type="Proteomes" id="UP000437748">
    <property type="component" value="Unassembled WGS sequence"/>
</dbReference>
<dbReference type="InterPro" id="IPR035994">
    <property type="entry name" value="Nucleoside_phosphorylase_sf"/>
</dbReference>
<proteinExistence type="inferred from homology"/>
<keyword evidence="1 4" id="KW-0328">Glycosyltransferase</keyword>
<feature type="binding site" evidence="4">
    <location>
        <begin position="210"/>
        <end position="212"/>
    </location>
    <ligand>
        <name>substrate</name>
    </ligand>
</feature>
<gene>
    <name evidence="4 6" type="primary">mtnP</name>
    <name evidence="6" type="ORF">GCL60_05875</name>
</gene>
<dbReference type="NCBIfam" id="TIGR01694">
    <property type="entry name" value="MTAP"/>
    <property type="match status" value="1"/>
</dbReference>
<dbReference type="HAMAP" id="MF_01963">
    <property type="entry name" value="MTAP"/>
    <property type="match status" value="1"/>
</dbReference>
<evidence type="ECO:0000313" key="6">
    <source>
        <dbReference type="EMBL" id="KAB8040056.1"/>
    </source>
</evidence>
<feature type="binding site" evidence="4">
    <location>
        <position position="187"/>
    </location>
    <ligand>
        <name>phosphate</name>
        <dbReference type="ChEBI" id="CHEBI:43474"/>
    </ligand>
</feature>
<feature type="binding site" evidence="4">
    <location>
        <begin position="54"/>
        <end position="55"/>
    </location>
    <ligand>
        <name>phosphate</name>
        <dbReference type="ChEBI" id="CHEBI:43474"/>
    </ligand>
</feature>
<dbReference type="NCBIfam" id="NF006599">
    <property type="entry name" value="PRK09136.1"/>
    <property type="match status" value="1"/>
</dbReference>
<comment type="function">
    <text evidence="4">Catalyzes the reversible phosphorylation of S-methyl-5'-thioadenosine (MTA) to adenine and 5-methylthioribose-1-phosphate. Involved in the breakdown of MTA, a major by-product of polyamine biosynthesis. Responsible for the first step in the methionine salvage pathway after MTA has been generated from S-adenosylmethionine. Has broad substrate specificity with 6-aminopurine nucleosides as preferred substrates.</text>
</comment>
<feature type="site" description="Important for substrate specificity" evidence="4">
    <location>
        <position position="168"/>
    </location>
</feature>
<dbReference type="PANTHER" id="PTHR42679">
    <property type="entry name" value="S-METHYL-5'-THIOADENOSINE PHOSPHORYLASE"/>
    <property type="match status" value="1"/>
</dbReference>
<evidence type="ECO:0000256" key="3">
    <source>
        <dbReference type="ARBA" id="ARBA00022726"/>
    </source>
</evidence>
<evidence type="ECO:0000256" key="4">
    <source>
        <dbReference type="HAMAP-Rule" id="MF_01963"/>
    </source>
</evidence>
<comment type="pathway">
    <text evidence="4">Amino-acid biosynthesis; L-methionine biosynthesis via salvage pathway; S-methyl-5-thio-alpha-D-ribose 1-phosphate from S-methyl-5'-thioadenosine (phosphorylase route): step 1/1.</text>
</comment>
<name>A0A6N6VYQ9_9BACT</name>
<keyword evidence="2 4" id="KW-0808">Transferase</keyword>
<protein>
    <recommendedName>
        <fullName evidence="4">S-methyl-5'-thioadenosine phosphorylase</fullName>
        <ecNumber evidence="4">2.4.2.28</ecNumber>
    </recommendedName>
    <alternativeName>
        <fullName evidence="4">5'-methylthioadenosine phosphorylase</fullName>
        <shortName evidence="4">MTA phosphorylase</shortName>
        <shortName evidence="4">MTAP</shortName>
    </alternativeName>
</protein>
<dbReference type="AlphaFoldDB" id="A0A6N6VYQ9"/>
<dbReference type="Pfam" id="PF01048">
    <property type="entry name" value="PNP_UDP_1"/>
    <property type="match status" value="1"/>
</dbReference>
<dbReference type="InterPro" id="IPR010044">
    <property type="entry name" value="MTAP"/>
</dbReference>
<dbReference type="OrthoDB" id="1523230at2"/>
<comment type="subunit">
    <text evidence="4">Homohexamer. Dimer of a homotrimer.</text>
</comment>
<dbReference type="EC" id="2.4.2.28" evidence="4"/>
<dbReference type="RefSeq" id="WP_153419822.1">
    <property type="nucleotide sequence ID" value="NZ_WFLM01000002.1"/>
</dbReference>
<feature type="binding site" evidence="4">
    <location>
        <begin position="87"/>
        <end position="88"/>
    </location>
    <ligand>
        <name>phosphate</name>
        <dbReference type="ChEBI" id="CHEBI:43474"/>
    </ligand>
</feature>
<dbReference type="GO" id="GO:0017061">
    <property type="term" value="F:S-methyl-5-thioadenosine phosphorylase activity"/>
    <property type="evidence" value="ECO:0007669"/>
    <property type="project" value="UniProtKB-UniRule"/>
</dbReference>
<dbReference type="InterPro" id="IPR018099">
    <property type="entry name" value="Purine_phosphorylase-2_CS"/>
</dbReference>
<dbReference type="GO" id="GO:0005829">
    <property type="term" value="C:cytosol"/>
    <property type="evidence" value="ECO:0007669"/>
    <property type="project" value="TreeGrafter"/>
</dbReference>
<evidence type="ECO:0000256" key="2">
    <source>
        <dbReference type="ARBA" id="ARBA00022679"/>
    </source>
</evidence>
<feature type="site" description="Important for substrate specificity" evidence="4">
    <location>
        <position position="223"/>
    </location>
</feature>
<feature type="binding site" evidence="4">
    <location>
        <position position="12"/>
    </location>
    <ligand>
        <name>phosphate</name>
        <dbReference type="ChEBI" id="CHEBI:43474"/>
    </ligand>
</feature>